<feature type="transmembrane region" description="Helical" evidence="1">
    <location>
        <begin position="297"/>
        <end position="318"/>
    </location>
</feature>
<dbReference type="EMBL" id="CP066681">
    <property type="protein sequence ID" value="QQG37297.1"/>
    <property type="molecule type" value="Genomic_DNA"/>
</dbReference>
<dbReference type="InterPro" id="IPR010266">
    <property type="entry name" value="NnrS"/>
</dbReference>
<feature type="transmembrane region" description="Helical" evidence="1">
    <location>
        <begin position="62"/>
        <end position="84"/>
    </location>
</feature>
<feature type="transmembrane region" description="Helical" evidence="1">
    <location>
        <begin position="265"/>
        <end position="291"/>
    </location>
</feature>
<feature type="transmembrane region" description="Helical" evidence="1">
    <location>
        <begin position="21"/>
        <end position="42"/>
    </location>
</feature>
<feature type="transmembrane region" description="Helical" evidence="1">
    <location>
        <begin position="144"/>
        <end position="164"/>
    </location>
</feature>
<dbReference type="Proteomes" id="UP000595362">
    <property type="component" value="Chromosome"/>
</dbReference>
<protein>
    <submittedName>
        <fullName evidence="2">NnrS family protein</fullName>
    </submittedName>
</protein>
<keyword evidence="1" id="KW-0812">Transmembrane</keyword>
<feature type="transmembrane region" description="Helical" evidence="1">
    <location>
        <begin position="115"/>
        <end position="137"/>
    </location>
</feature>
<name>A0A7T5R4B8_9BACT</name>
<accession>A0A7T5R4B8</accession>
<dbReference type="AlphaFoldDB" id="A0A7T5R4B8"/>
<evidence type="ECO:0000313" key="2">
    <source>
        <dbReference type="EMBL" id="QQG37297.1"/>
    </source>
</evidence>
<feature type="transmembrane region" description="Helical" evidence="1">
    <location>
        <begin position="354"/>
        <end position="379"/>
    </location>
</feature>
<feature type="transmembrane region" description="Helical" evidence="1">
    <location>
        <begin position="210"/>
        <end position="230"/>
    </location>
</feature>
<proteinExistence type="predicted"/>
<evidence type="ECO:0000313" key="3">
    <source>
        <dbReference type="Proteomes" id="UP000595362"/>
    </source>
</evidence>
<keyword evidence="1" id="KW-0472">Membrane</keyword>
<sequence>MPVEPDPSIFDHPFWGRGFRPFFMGGGLYAASSILIWVGFYAGYITPPDVLPDVISWHAHEMIYGFVMAIVAGFLLTAVANWTGGAPVRQIQLMILCVLWLSGRIVMNVEGLPAWLAYGTELLFIPALAISLSLPLLRSWNTRNFIFLGLLAILWGCDIFFLLGQDRMPLYAALMVILVMISLIGGRIIPSFTVGALRRLGYEVRVQDQYNLDKLALLSLAASIVSLIFAGVNSPVFGLSCAVSAMIHALRMCGYHSFLALKDPLVWILHAGYGWLVIGLAMLSLSCFQIVSVQVALHALTVGCIGSLTLGMMCRVTLGHTGRNLLSNPVTTFSFILMQAAAVLRVAGPLLLPGYYTVFVVISGMLWSVCFLLYILLYAPMLWQARPDRQPA</sequence>
<dbReference type="Pfam" id="PF05940">
    <property type="entry name" value="NnrS"/>
    <property type="match status" value="1"/>
</dbReference>
<evidence type="ECO:0000256" key="1">
    <source>
        <dbReference type="SAM" id="Phobius"/>
    </source>
</evidence>
<feature type="transmembrane region" description="Helical" evidence="1">
    <location>
        <begin position="170"/>
        <end position="189"/>
    </location>
</feature>
<keyword evidence="1" id="KW-1133">Transmembrane helix</keyword>
<reference evidence="2 3" key="1">
    <citation type="submission" date="2020-07" db="EMBL/GenBank/DDBJ databases">
        <title>Huge and variable diversity of episymbiotic CPR bacteria and DPANN archaea in groundwater ecosystems.</title>
        <authorList>
            <person name="He C.Y."/>
            <person name="Keren R."/>
            <person name="Whittaker M."/>
            <person name="Farag I.F."/>
            <person name="Doudna J."/>
            <person name="Cate J.H.D."/>
            <person name="Banfield J.F."/>
        </authorList>
    </citation>
    <scope>NUCLEOTIDE SEQUENCE [LARGE SCALE GENOMIC DNA]</scope>
    <source>
        <strain evidence="2">NC_groundwater_70_Ag_B-0.1um_54_66</strain>
    </source>
</reference>
<organism evidence="2 3">
    <name type="scientific">Micavibrio aeruginosavorus</name>
    <dbReference type="NCBI Taxonomy" id="349221"/>
    <lineage>
        <taxon>Bacteria</taxon>
        <taxon>Pseudomonadati</taxon>
        <taxon>Bdellovibrionota</taxon>
        <taxon>Bdellovibrionia</taxon>
        <taxon>Bdellovibrionales</taxon>
        <taxon>Pseudobdellovibrionaceae</taxon>
        <taxon>Micavibrio</taxon>
    </lineage>
</organism>
<gene>
    <name evidence="2" type="ORF">HYS17_05925</name>
</gene>